<dbReference type="AlphaFoldDB" id="A0A9D5JVZ7"/>
<evidence type="ECO:0000313" key="4">
    <source>
        <dbReference type="Proteomes" id="UP000649604"/>
    </source>
</evidence>
<organism evidence="3 4">
    <name type="scientific">candidate division KSB3 bacterium</name>
    <dbReference type="NCBI Taxonomy" id="2044937"/>
    <lineage>
        <taxon>Bacteria</taxon>
        <taxon>candidate division KSB3</taxon>
    </lineage>
</organism>
<gene>
    <name evidence="3" type="ORF">GF339_09035</name>
</gene>
<reference evidence="3" key="1">
    <citation type="submission" date="2019-11" db="EMBL/GenBank/DDBJ databases">
        <title>Microbial mats filling the niche in hypersaline microbial mats.</title>
        <authorList>
            <person name="Wong H.L."/>
            <person name="Macleod F.I."/>
            <person name="White R.A. III"/>
            <person name="Burns B.P."/>
        </authorList>
    </citation>
    <scope>NUCLEOTIDE SEQUENCE</scope>
    <source>
        <strain evidence="3">Rbin_158</strain>
    </source>
</reference>
<dbReference type="Proteomes" id="UP000649604">
    <property type="component" value="Unassembled WGS sequence"/>
</dbReference>
<feature type="domain" description="Glycosyltransferase subfamily 4-like N-terminal" evidence="2">
    <location>
        <begin position="18"/>
        <end position="187"/>
    </location>
</feature>
<evidence type="ECO:0000259" key="2">
    <source>
        <dbReference type="Pfam" id="PF13439"/>
    </source>
</evidence>
<evidence type="ECO:0000259" key="1">
    <source>
        <dbReference type="Pfam" id="PF00534"/>
    </source>
</evidence>
<comment type="caution">
    <text evidence="3">The sequence shown here is derived from an EMBL/GenBank/DDBJ whole genome shotgun (WGS) entry which is preliminary data.</text>
</comment>
<dbReference type="Gene3D" id="3.40.50.2000">
    <property type="entry name" value="Glycogen Phosphorylase B"/>
    <property type="match status" value="2"/>
</dbReference>
<dbReference type="EMBL" id="WJJP01000283">
    <property type="protein sequence ID" value="MBD3324716.1"/>
    <property type="molecule type" value="Genomic_DNA"/>
</dbReference>
<dbReference type="Pfam" id="PF13439">
    <property type="entry name" value="Glyco_transf_4"/>
    <property type="match status" value="1"/>
</dbReference>
<dbReference type="Pfam" id="PF00534">
    <property type="entry name" value="Glycos_transf_1"/>
    <property type="match status" value="1"/>
</dbReference>
<dbReference type="InterPro" id="IPR001296">
    <property type="entry name" value="Glyco_trans_1"/>
</dbReference>
<sequence>MPLDARQKIVYVLGTLEVGGTERQVVETAIRLNREVFEPKLYCLSGGGELQHIVEQAGLDVTIFPDVRPEAVHGVSAVRRYVRKLLALYRYVRRERPDIVHCYLYTPSMYGGIASRLAGKAVLLTNRRCLGHFKDSLPHYQFLENIVNRFTQKILVNSEALKQDVLRRERVDPAKICVVYNGVDLARYTPDPAHQPSQKRDWGIPAHVPVVGTLANLIPYKGYENFFRAAGEICRASPEVRFVCIGEDRGIQAQLLALSRTLRIQDQVLFTGQVQDVVPLLNMLDIQVSASHEEGFSNAILEGMAMGKPLVATAVGGTPEAVVHEVTGFLVPPRDPEAMAQAIRSLLQQPQMALQWGANGRKRVEECFSMEKMIDKLEKLYLTLGHRRERG</sequence>
<proteinExistence type="predicted"/>
<dbReference type="PANTHER" id="PTHR12526">
    <property type="entry name" value="GLYCOSYLTRANSFERASE"/>
    <property type="match status" value="1"/>
</dbReference>
<dbReference type="SUPFAM" id="SSF53756">
    <property type="entry name" value="UDP-Glycosyltransferase/glycogen phosphorylase"/>
    <property type="match status" value="1"/>
</dbReference>
<evidence type="ECO:0000313" key="3">
    <source>
        <dbReference type="EMBL" id="MBD3324716.1"/>
    </source>
</evidence>
<protein>
    <submittedName>
        <fullName evidence="3">Glycosyltransferase</fullName>
    </submittedName>
</protein>
<accession>A0A9D5JVZ7</accession>
<dbReference type="GO" id="GO:0016757">
    <property type="term" value="F:glycosyltransferase activity"/>
    <property type="evidence" value="ECO:0007669"/>
    <property type="project" value="InterPro"/>
</dbReference>
<dbReference type="PANTHER" id="PTHR12526:SF630">
    <property type="entry name" value="GLYCOSYLTRANSFERASE"/>
    <property type="match status" value="1"/>
</dbReference>
<feature type="domain" description="Glycosyl transferase family 1" evidence="1">
    <location>
        <begin position="196"/>
        <end position="363"/>
    </location>
</feature>
<name>A0A9D5JVZ7_9BACT</name>
<dbReference type="InterPro" id="IPR028098">
    <property type="entry name" value="Glyco_trans_4-like_N"/>
</dbReference>